<dbReference type="GO" id="GO:0051260">
    <property type="term" value="P:protein homooligomerization"/>
    <property type="evidence" value="ECO:0007669"/>
    <property type="project" value="InterPro"/>
</dbReference>
<dbReference type="Proteomes" id="UP000749559">
    <property type="component" value="Unassembled WGS sequence"/>
</dbReference>
<dbReference type="OrthoDB" id="10047373at2759"/>
<dbReference type="CDD" id="cd18316">
    <property type="entry name" value="BTB_POZ_KCTD-like"/>
    <property type="match status" value="1"/>
</dbReference>
<dbReference type="EMBL" id="CAIIXF020000010">
    <property type="protein sequence ID" value="CAH1797334.1"/>
    <property type="molecule type" value="Genomic_DNA"/>
</dbReference>
<dbReference type="SMART" id="SM00225">
    <property type="entry name" value="BTB"/>
    <property type="match status" value="1"/>
</dbReference>
<dbReference type="InterPro" id="IPR000210">
    <property type="entry name" value="BTB/POZ_dom"/>
</dbReference>
<name>A0A8J1TYH8_OWEFU</name>
<reference evidence="1" key="1">
    <citation type="submission" date="2022-03" db="EMBL/GenBank/DDBJ databases">
        <authorList>
            <person name="Martin C."/>
        </authorList>
    </citation>
    <scope>NUCLEOTIDE SEQUENCE</scope>
</reference>
<gene>
    <name evidence="1" type="ORF">OFUS_LOCUS21636</name>
</gene>
<dbReference type="Gene3D" id="3.30.710.10">
    <property type="entry name" value="Potassium Channel Kv1.1, Chain A"/>
    <property type="match status" value="1"/>
</dbReference>
<evidence type="ECO:0000313" key="2">
    <source>
        <dbReference type="Proteomes" id="UP000749559"/>
    </source>
</evidence>
<evidence type="ECO:0000313" key="1">
    <source>
        <dbReference type="EMBL" id="CAH1797334.1"/>
    </source>
</evidence>
<dbReference type="AlphaFoldDB" id="A0A8J1TYH8"/>
<sequence>MSQEKMDTEKTPNNLKNNNWVKLNIGGQLFETSRSTLDRLDSAYFNRLLDHQSGFDQPPDGIYKIDRDPDSFRVFLNFARYNRIECLQPELLLEDAQFYLMGQNVLNSIQEYIDSTQHSSKAAVQNTILMRHPVFSKASDIKDSNKLDRDLLKYCHHNKIGIYLGEDLIRHGMVRKPVEDIKCIPTGIHTKTCDVLKYIKGYKTYVTEKNYIFLDELEDKSLQCMECKVVIPIKRDLGWCHKCLLCYKCQGPWCVSPESFL</sequence>
<proteinExistence type="predicted"/>
<organism evidence="1 2">
    <name type="scientific">Owenia fusiformis</name>
    <name type="common">Polychaete worm</name>
    <dbReference type="NCBI Taxonomy" id="6347"/>
    <lineage>
        <taxon>Eukaryota</taxon>
        <taxon>Metazoa</taxon>
        <taxon>Spiralia</taxon>
        <taxon>Lophotrochozoa</taxon>
        <taxon>Annelida</taxon>
        <taxon>Polychaeta</taxon>
        <taxon>Sedentaria</taxon>
        <taxon>Canalipalpata</taxon>
        <taxon>Sabellida</taxon>
        <taxon>Oweniida</taxon>
        <taxon>Oweniidae</taxon>
        <taxon>Owenia</taxon>
    </lineage>
</organism>
<dbReference type="InterPro" id="IPR003131">
    <property type="entry name" value="T1-type_BTB"/>
</dbReference>
<dbReference type="PANTHER" id="PTHR11145:SF8">
    <property type="entry name" value="RE57120P"/>
    <property type="match status" value="1"/>
</dbReference>
<dbReference type="SUPFAM" id="SSF54695">
    <property type="entry name" value="POZ domain"/>
    <property type="match status" value="1"/>
</dbReference>
<dbReference type="PROSITE" id="PS50097">
    <property type="entry name" value="BTB"/>
    <property type="match status" value="1"/>
</dbReference>
<protein>
    <submittedName>
        <fullName evidence="1">Uncharacterized protein</fullName>
    </submittedName>
</protein>
<dbReference type="InterPro" id="IPR011333">
    <property type="entry name" value="SKP1/BTB/POZ_sf"/>
</dbReference>
<dbReference type="PANTHER" id="PTHR11145">
    <property type="entry name" value="BTB/POZ DOMAIN-CONTAINING ADAPTER FOR CUL3-MEDIATED RHOA DEGRADATION PROTEIN FAMILY MEMBER"/>
    <property type="match status" value="1"/>
</dbReference>
<accession>A0A8J1TYH8</accession>
<comment type="caution">
    <text evidence="1">The sequence shown here is derived from an EMBL/GenBank/DDBJ whole genome shotgun (WGS) entry which is preliminary data.</text>
</comment>
<dbReference type="Pfam" id="PF02214">
    <property type="entry name" value="BTB_2"/>
    <property type="match status" value="1"/>
</dbReference>
<dbReference type="InterPro" id="IPR045068">
    <property type="entry name" value="BACURD1-3"/>
</dbReference>
<keyword evidence="2" id="KW-1185">Reference proteome</keyword>